<evidence type="ECO:0000313" key="8">
    <source>
        <dbReference type="Proteomes" id="UP001208041"/>
    </source>
</evidence>
<dbReference type="EMBL" id="JAOYFC010000002">
    <property type="protein sequence ID" value="MCV6825078.1"/>
    <property type="molecule type" value="Genomic_DNA"/>
</dbReference>
<organism evidence="7 8">
    <name type="scientific">Halocynthiibacter halioticoli</name>
    <dbReference type="NCBI Taxonomy" id="2986804"/>
    <lineage>
        <taxon>Bacteria</taxon>
        <taxon>Pseudomonadati</taxon>
        <taxon>Pseudomonadota</taxon>
        <taxon>Alphaproteobacteria</taxon>
        <taxon>Rhodobacterales</taxon>
        <taxon>Paracoccaceae</taxon>
        <taxon>Halocynthiibacter</taxon>
    </lineage>
</organism>
<comment type="caution">
    <text evidence="7">The sequence shown here is derived from an EMBL/GenBank/DDBJ whole genome shotgun (WGS) entry which is preliminary data.</text>
</comment>
<dbReference type="PROSITE" id="PS50035">
    <property type="entry name" value="PLD"/>
    <property type="match status" value="2"/>
</dbReference>
<dbReference type="CDD" id="cd09111">
    <property type="entry name" value="PLDc_ymdC_like_1"/>
    <property type="match status" value="1"/>
</dbReference>
<keyword evidence="8" id="KW-1185">Reference proteome</keyword>
<evidence type="ECO:0000256" key="5">
    <source>
        <dbReference type="ARBA" id="ARBA00029594"/>
    </source>
</evidence>
<dbReference type="Gene3D" id="3.30.870.10">
    <property type="entry name" value="Endonuclease Chain A"/>
    <property type="match status" value="2"/>
</dbReference>
<evidence type="ECO:0000256" key="1">
    <source>
        <dbReference type="ARBA" id="ARBA00003145"/>
    </source>
</evidence>
<dbReference type="GO" id="GO:0005576">
    <property type="term" value="C:extracellular region"/>
    <property type="evidence" value="ECO:0007669"/>
    <property type="project" value="UniProtKB-SubCell"/>
</dbReference>
<evidence type="ECO:0000256" key="4">
    <source>
        <dbReference type="ARBA" id="ARBA00022525"/>
    </source>
</evidence>
<feature type="domain" description="PLD phosphodiesterase" evidence="6">
    <location>
        <begin position="168"/>
        <end position="195"/>
    </location>
</feature>
<dbReference type="InterPro" id="IPR025202">
    <property type="entry name" value="PLD-like_dom"/>
</dbReference>
<gene>
    <name evidence="7" type="ORF">OH136_10985</name>
</gene>
<comment type="function">
    <text evidence="1">Could be a virulence factor.</text>
</comment>
<keyword evidence="4" id="KW-0964">Secreted</keyword>
<name>A0AAE3IZR0_9RHOB</name>
<dbReference type="PANTHER" id="PTHR21248">
    <property type="entry name" value="CARDIOLIPIN SYNTHASE"/>
    <property type="match status" value="1"/>
</dbReference>
<dbReference type="SMART" id="SM00155">
    <property type="entry name" value="PLDc"/>
    <property type="match status" value="2"/>
</dbReference>
<reference evidence="7" key="1">
    <citation type="submission" date="2022-10" db="EMBL/GenBank/DDBJ databases">
        <authorList>
            <person name="Yue Y."/>
        </authorList>
    </citation>
    <scope>NUCLEOTIDE SEQUENCE</scope>
    <source>
        <strain evidence="7">Z654</strain>
    </source>
</reference>
<dbReference type="RefSeq" id="WP_263953902.1">
    <property type="nucleotide sequence ID" value="NZ_JAOYFC010000002.1"/>
</dbReference>
<comment type="subcellular location">
    <subcellularLocation>
        <location evidence="2">Secreted</location>
    </subcellularLocation>
</comment>
<dbReference type="Proteomes" id="UP001208041">
    <property type="component" value="Unassembled WGS sequence"/>
</dbReference>
<evidence type="ECO:0000313" key="7">
    <source>
        <dbReference type="EMBL" id="MCV6825078.1"/>
    </source>
</evidence>
<proteinExistence type="predicted"/>
<dbReference type="SUPFAM" id="SSF56024">
    <property type="entry name" value="Phospholipase D/nuclease"/>
    <property type="match status" value="2"/>
</dbReference>
<accession>A0AAE3IZR0</accession>
<evidence type="ECO:0000256" key="2">
    <source>
        <dbReference type="ARBA" id="ARBA00004613"/>
    </source>
</evidence>
<sequence>MRLLRVLLAIAAVIALFVVGMRIAFPLPDENFASTETRSEPQWDTNLGQAIKSAVEAHSDLNGLRPLTDGRDAFAARALLARTAQNSIDAQYYIWQHDTTGLMLLDELRAAAERGVRVRLLVDDNGVGGLDQKLAELDAIPSAQVRIFNPFTLRQPKLVSYLFDFKRLNRRMHNKSMTVDGVTTIVGGRNIGDIYFAFGEGAHYFDVDTIAIGPIVDDVSAAFDTYWNSGSAYDADLILASVWEPSIKADADKARATALGAGYMEAIEEHEFVQDLIDRTIEFEWGTARLLVDDPAKGLGQATDDQLVVTQLFELLEAAQSSIDLVSAYFIPGERGTETLTTAARSGVRTRVLTNSYDSTDVMPVHAGYIRYRDDLISSGVEVLELRAMREEHAERTLSQILAGSASGLHAKVFGIDGTKAFIGSFNLDPRSAQLNTEMGILVDSPTITKFLSKQLEAPTYAYQVAHTVDGDTVWVQYDENGPTRTFANEPNSTAFQRGLLWFVGLLPVEWML</sequence>
<evidence type="ECO:0000259" key="6">
    <source>
        <dbReference type="PROSITE" id="PS50035"/>
    </source>
</evidence>
<dbReference type="InterPro" id="IPR001736">
    <property type="entry name" value="PLipase_D/transphosphatidylase"/>
</dbReference>
<protein>
    <recommendedName>
        <fullName evidence="3">Phospholipase D</fullName>
    </recommendedName>
    <alternativeName>
        <fullName evidence="5">Choline phosphatase</fullName>
    </alternativeName>
</protein>
<dbReference type="GO" id="GO:0030572">
    <property type="term" value="F:phosphatidyltransferase activity"/>
    <property type="evidence" value="ECO:0007669"/>
    <property type="project" value="UniProtKB-ARBA"/>
</dbReference>
<dbReference type="GO" id="GO:0032049">
    <property type="term" value="P:cardiolipin biosynthetic process"/>
    <property type="evidence" value="ECO:0007669"/>
    <property type="project" value="UniProtKB-ARBA"/>
</dbReference>
<dbReference type="AlphaFoldDB" id="A0AAE3IZR0"/>
<dbReference type="CDD" id="cd09113">
    <property type="entry name" value="PLDc_ymdC_like_2"/>
    <property type="match status" value="1"/>
</dbReference>
<evidence type="ECO:0000256" key="3">
    <source>
        <dbReference type="ARBA" id="ARBA00018392"/>
    </source>
</evidence>
<feature type="domain" description="PLD phosphodiesterase" evidence="6">
    <location>
        <begin position="405"/>
        <end position="432"/>
    </location>
</feature>
<dbReference type="Pfam" id="PF13091">
    <property type="entry name" value="PLDc_2"/>
    <property type="match status" value="2"/>
</dbReference>
<dbReference type="PANTHER" id="PTHR21248:SF12">
    <property type="entry name" value="CARDIOLIPIN SYNTHASE C"/>
    <property type="match status" value="1"/>
</dbReference>